<feature type="compositionally biased region" description="Basic and acidic residues" evidence="1">
    <location>
        <begin position="80"/>
        <end position="89"/>
    </location>
</feature>
<proteinExistence type="predicted"/>
<keyword evidence="3" id="KW-1185">Reference proteome</keyword>
<gene>
    <name evidence="2" type="ORF">EGW08_001136</name>
</gene>
<feature type="non-terminal residue" evidence="2">
    <location>
        <position position="97"/>
    </location>
</feature>
<feature type="region of interest" description="Disordered" evidence="1">
    <location>
        <begin position="71"/>
        <end position="97"/>
    </location>
</feature>
<dbReference type="Proteomes" id="UP000271974">
    <property type="component" value="Unassembled WGS sequence"/>
</dbReference>
<name>A0A433UBA4_ELYCH</name>
<sequence>TCCDEEEEYNNSSVAEVEQSIHKATHLQLGEEEVHTVEEEVDGCEARCQERPPPPMVVLSTQVEIAQQNGRLTAGDDQDDEHKKQEAEHVVSLMGPE</sequence>
<evidence type="ECO:0000313" key="2">
    <source>
        <dbReference type="EMBL" id="RUS91111.1"/>
    </source>
</evidence>
<evidence type="ECO:0000313" key="3">
    <source>
        <dbReference type="Proteomes" id="UP000271974"/>
    </source>
</evidence>
<organism evidence="2 3">
    <name type="scientific">Elysia chlorotica</name>
    <name type="common">Eastern emerald elysia</name>
    <name type="synonym">Sea slug</name>
    <dbReference type="NCBI Taxonomy" id="188477"/>
    <lineage>
        <taxon>Eukaryota</taxon>
        <taxon>Metazoa</taxon>
        <taxon>Spiralia</taxon>
        <taxon>Lophotrochozoa</taxon>
        <taxon>Mollusca</taxon>
        <taxon>Gastropoda</taxon>
        <taxon>Heterobranchia</taxon>
        <taxon>Euthyneura</taxon>
        <taxon>Panpulmonata</taxon>
        <taxon>Sacoglossa</taxon>
        <taxon>Placobranchoidea</taxon>
        <taxon>Plakobranchidae</taxon>
        <taxon>Elysia</taxon>
    </lineage>
</organism>
<dbReference type="EMBL" id="RQTK01000018">
    <property type="protein sequence ID" value="RUS91111.1"/>
    <property type="molecule type" value="Genomic_DNA"/>
</dbReference>
<comment type="caution">
    <text evidence="2">The sequence shown here is derived from an EMBL/GenBank/DDBJ whole genome shotgun (WGS) entry which is preliminary data.</text>
</comment>
<feature type="non-terminal residue" evidence="2">
    <location>
        <position position="1"/>
    </location>
</feature>
<protein>
    <submittedName>
        <fullName evidence="2">Uncharacterized protein</fullName>
    </submittedName>
</protein>
<reference evidence="2 3" key="1">
    <citation type="submission" date="2019-01" db="EMBL/GenBank/DDBJ databases">
        <title>A draft genome assembly of the solar-powered sea slug Elysia chlorotica.</title>
        <authorList>
            <person name="Cai H."/>
            <person name="Li Q."/>
            <person name="Fang X."/>
            <person name="Li J."/>
            <person name="Curtis N.E."/>
            <person name="Altenburger A."/>
            <person name="Shibata T."/>
            <person name="Feng M."/>
            <person name="Maeda T."/>
            <person name="Schwartz J.A."/>
            <person name="Shigenobu S."/>
            <person name="Lundholm N."/>
            <person name="Nishiyama T."/>
            <person name="Yang H."/>
            <person name="Hasebe M."/>
            <person name="Li S."/>
            <person name="Pierce S.K."/>
            <person name="Wang J."/>
        </authorList>
    </citation>
    <scope>NUCLEOTIDE SEQUENCE [LARGE SCALE GENOMIC DNA]</scope>
    <source>
        <strain evidence="2">EC2010</strain>
        <tissue evidence="2">Whole organism of an adult</tissue>
    </source>
</reference>
<dbReference type="AlphaFoldDB" id="A0A433UBA4"/>
<accession>A0A433UBA4</accession>
<evidence type="ECO:0000256" key="1">
    <source>
        <dbReference type="SAM" id="MobiDB-lite"/>
    </source>
</evidence>